<dbReference type="Pfam" id="PF06702">
    <property type="entry name" value="Fam20C"/>
    <property type="match status" value="1"/>
</dbReference>
<dbReference type="GO" id="GO:0016773">
    <property type="term" value="F:phosphotransferase activity, alcohol group as acceptor"/>
    <property type="evidence" value="ECO:0007669"/>
    <property type="project" value="TreeGrafter"/>
</dbReference>
<evidence type="ECO:0000256" key="3">
    <source>
        <dbReference type="ARBA" id="ARBA00023034"/>
    </source>
</evidence>
<evidence type="ECO:0000259" key="11">
    <source>
        <dbReference type="Pfam" id="PF06702"/>
    </source>
</evidence>
<evidence type="ECO:0000256" key="10">
    <source>
        <dbReference type="SAM" id="Phobius"/>
    </source>
</evidence>
<evidence type="ECO:0000256" key="9">
    <source>
        <dbReference type="SAM" id="MobiDB-lite"/>
    </source>
</evidence>
<dbReference type="EMBL" id="JAWDGP010003662">
    <property type="protein sequence ID" value="KAK3772022.1"/>
    <property type="molecule type" value="Genomic_DNA"/>
</dbReference>
<dbReference type="AlphaFoldDB" id="A0AAE1DIR9"/>
<evidence type="ECO:0000256" key="1">
    <source>
        <dbReference type="ARBA" id="ARBA00004555"/>
    </source>
</evidence>
<keyword evidence="3" id="KW-0333">Golgi apparatus</keyword>
<comment type="cofactor">
    <cofactor evidence="8">
        <name>Mn(2+)</name>
        <dbReference type="ChEBI" id="CHEBI:29035"/>
    </cofactor>
</comment>
<keyword evidence="10" id="KW-0812">Transmembrane</keyword>
<feature type="binding site" evidence="8">
    <location>
        <position position="379"/>
    </location>
    <ligand>
        <name>Mn(2+)</name>
        <dbReference type="ChEBI" id="CHEBI:29035"/>
    </ligand>
</feature>
<proteinExistence type="inferred from homology"/>
<protein>
    <recommendedName>
        <fullName evidence="11">FAM20 C-terminal domain-containing protein</fullName>
    </recommendedName>
</protein>
<keyword evidence="13" id="KW-1185">Reference proteome</keyword>
<evidence type="ECO:0000313" key="12">
    <source>
        <dbReference type="EMBL" id="KAK3772022.1"/>
    </source>
</evidence>
<dbReference type="GO" id="GO:0005524">
    <property type="term" value="F:ATP binding"/>
    <property type="evidence" value="ECO:0007669"/>
    <property type="project" value="UniProtKB-KW"/>
</dbReference>
<feature type="domain" description="FAM20 C-terminal" evidence="11">
    <location>
        <begin position="425"/>
        <end position="636"/>
    </location>
</feature>
<feature type="binding site" evidence="7">
    <location>
        <position position="342"/>
    </location>
    <ligand>
        <name>ATP</name>
        <dbReference type="ChEBI" id="CHEBI:30616"/>
    </ligand>
</feature>
<evidence type="ECO:0000256" key="6">
    <source>
        <dbReference type="PIRSR" id="PIRSR624869-1"/>
    </source>
</evidence>
<dbReference type="CDD" id="cd10314">
    <property type="entry name" value="FAM20_C"/>
    <property type="match status" value="1"/>
</dbReference>
<dbReference type="GO" id="GO:0005794">
    <property type="term" value="C:Golgi apparatus"/>
    <property type="evidence" value="ECO:0007669"/>
    <property type="project" value="UniProtKB-SubCell"/>
</dbReference>
<dbReference type="Proteomes" id="UP001283361">
    <property type="component" value="Unassembled WGS sequence"/>
</dbReference>
<feature type="active site" evidence="6">
    <location>
        <position position="530"/>
    </location>
</feature>
<keyword evidence="4" id="KW-1015">Disulfide bond</keyword>
<comment type="similarity">
    <text evidence="2">Belongs to the FAM20 family.</text>
</comment>
<gene>
    <name evidence="12" type="ORF">RRG08_008260</name>
</gene>
<keyword evidence="7" id="KW-0067">ATP-binding</keyword>
<feature type="binding site" evidence="7">
    <location>
        <begin position="461"/>
        <end position="464"/>
    </location>
    <ligand>
        <name>ATP</name>
        <dbReference type="ChEBI" id="CHEBI:30616"/>
    </ligand>
</feature>
<dbReference type="GO" id="GO:0046872">
    <property type="term" value="F:metal ion binding"/>
    <property type="evidence" value="ECO:0007669"/>
    <property type="project" value="UniProtKB-KW"/>
</dbReference>
<dbReference type="PANTHER" id="PTHR12450:SF22">
    <property type="entry name" value="EXTRACELLULAR SERINE_THREONINE PROTEIN CG31145"/>
    <property type="match status" value="1"/>
</dbReference>
<feature type="binding site" evidence="7">
    <location>
        <position position="535"/>
    </location>
    <ligand>
        <name>ATP</name>
        <dbReference type="ChEBI" id="CHEBI:30616"/>
    </ligand>
</feature>
<keyword evidence="8" id="KW-0464">Manganese</keyword>
<feature type="binding site" evidence="7">
    <location>
        <position position="379"/>
    </location>
    <ligand>
        <name>ATP</name>
        <dbReference type="ChEBI" id="CHEBI:30616"/>
    </ligand>
</feature>
<reference evidence="12" key="1">
    <citation type="journal article" date="2023" name="G3 (Bethesda)">
        <title>A reference genome for the long-term kleptoplast-retaining sea slug Elysia crispata morphotype clarki.</title>
        <authorList>
            <person name="Eastman K.E."/>
            <person name="Pendleton A.L."/>
            <person name="Shaikh M.A."/>
            <person name="Suttiyut T."/>
            <person name="Ogas R."/>
            <person name="Tomko P."/>
            <person name="Gavelis G."/>
            <person name="Widhalm J.R."/>
            <person name="Wisecaver J.H."/>
        </authorList>
    </citation>
    <scope>NUCLEOTIDE SEQUENCE</scope>
    <source>
        <strain evidence="12">ECLA1</strain>
    </source>
</reference>
<keyword evidence="7" id="KW-0547">Nucleotide-binding</keyword>
<evidence type="ECO:0000256" key="5">
    <source>
        <dbReference type="ARBA" id="ARBA00023180"/>
    </source>
</evidence>
<dbReference type="InterPro" id="IPR009581">
    <property type="entry name" value="FAM20_C"/>
</dbReference>
<sequence length="658" mass="74881">MRGPMLMRPDWSVQYVTTLATETRARSTRCPGIATVSTSTTNAGGDTSTALPTTMMLLRLCSSARHRWKALLWLLLLLVVILNAVVFVSIPSSRLTGRHAAAVDDDERSEVKGLGQVRGIRGASHLQIMRKGLDKSTANNSSGLHYVEGLTLFDPKETSKKVWKNLLHGSTFEDRKKIAGFVYNENTENKDDADENRRYREKEEGDAASDGLSNRDIPASRKRDETVGATSRGRGTAGKNYTLAEVDELVKAFLSRFHGSTLVSDNRMSYEKFLYKLQQGTAWGPRLGEFANFKGIRSWEQFHHGIRQHALYDPREPYVNKLMLDLQTREIVDVEQKEGGTQIKLMITCKDEGQALFKPMRFPRVQETLPDHFYFADYERHNAEIASFHLDRLLGFYRVPPTVGRWMNVSYDIHRVANSKLAKTFFVSPVGNWCFHGSCSYYCDSSHPICGHPIMLEGSMAAFLPPLQMAKRKTWRNPWKRSYSKHRKAYWEVYDDLCDKVKRKHPYNQGRRLMDVLDMSVFDFLTGNLDRHHYETFREFGNETFLLHLDNGRAFGKSNYDCISCLAPVRQCCMIRQSTLAKLVKLYQGPESLSHMMRTSMATDPLNPILLESHLNALDRRLSKILHVIHGCLKGSNAGDAGSFSRSWQDVVIDDGVT</sequence>
<evidence type="ECO:0000313" key="13">
    <source>
        <dbReference type="Proteomes" id="UP001283361"/>
    </source>
</evidence>
<feature type="binding site" evidence="8">
    <location>
        <position position="550"/>
    </location>
    <ligand>
        <name>Mn(2+)</name>
        <dbReference type="ChEBI" id="CHEBI:29035"/>
    </ligand>
</feature>
<feature type="region of interest" description="Disordered" evidence="9">
    <location>
        <begin position="186"/>
        <end position="237"/>
    </location>
</feature>
<dbReference type="InterPro" id="IPR024869">
    <property type="entry name" value="FAM20"/>
</dbReference>
<comment type="caution">
    <text evidence="12">The sequence shown here is derived from an EMBL/GenBank/DDBJ whole genome shotgun (WGS) entry which is preliminary data.</text>
</comment>
<evidence type="ECO:0000256" key="2">
    <source>
        <dbReference type="ARBA" id="ARBA00006557"/>
    </source>
</evidence>
<name>A0AAE1DIR9_9GAST</name>
<evidence type="ECO:0000256" key="7">
    <source>
        <dbReference type="PIRSR" id="PIRSR624869-2"/>
    </source>
</evidence>
<comment type="subcellular location">
    <subcellularLocation>
        <location evidence="1">Golgi apparatus</location>
    </subcellularLocation>
</comment>
<evidence type="ECO:0000256" key="4">
    <source>
        <dbReference type="ARBA" id="ARBA00023157"/>
    </source>
</evidence>
<feature type="binding site" evidence="7">
    <location>
        <position position="550"/>
    </location>
    <ligand>
        <name>ATP</name>
        <dbReference type="ChEBI" id="CHEBI:30616"/>
    </ligand>
</feature>
<keyword evidence="5" id="KW-0325">Glycoprotein</keyword>
<keyword evidence="10" id="KW-0472">Membrane</keyword>
<organism evidence="12 13">
    <name type="scientific">Elysia crispata</name>
    <name type="common">lettuce slug</name>
    <dbReference type="NCBI Taxonomy" id="231223"/>
    <lineage>
        <taxon>Eukaryota</taxon>
        <taxon>Metazoa</taxon>
        <taxon>Spiralia</taxon>
        <taxon>Lophotrochozoa</taxon>
        <taxon>Mollusca</taxon>
        <taxon>Gastropoda</taxon>
        <taxon>Heterobranchia</taxon>
        <taxon>Euthyneura</taxon>
        <taxon>Panpulmonata</taxon>
        <taxon>Sacoglossa</taxon>
        <taxon>Placobranchoidea</taxon>
        <taxon>Plakobranchidae</taxon>
        <taxon>Elysia</taxon>
    </lineage>
</organism>
<dbReference type="PANTHER" id="PTHR12450">
    <property type="entry name" value="DENTIN MATRIX PROTEIN 4 PROTEIN FAM20"/>
    <property type="match status" value="1"/>
</dbReference>
<feature type="compositionally biased region" description="Basic and acidic residues" evidence="9">
    <location>
        <begin position="187"/>
        <end position="205"/>
    </location>
</feature>
<evidence type="ECO:0000256" key="8">
    <source>
        <dbReference type="PIRSR" id="PIRSR624869-3"/>
    </source>
</evidence>
<feature type="transmembrane region" description="Helical" evidence="10">
    <location>
        <begin position="70"/>
        <end position="90"/>
    </location>
</feature>
<keyword evidence="10" id="KW-1133">Transmembrane helix</keyword>
<keyword evidence="8" id="KW-0479">Metal-binding</keyword>
<accession>A0AAE1DIR9</accession>
<feature type="binding site" evidence="7">
    <location>
        <position position="358"/>
    </location>
    <ligand>
        <name>ATP</name>
        <dbReference type="ChEBI" id="CHEBI:30616"/>
    </ligand>
</feature>